<reference evidence="2" key="1">
    <citation type="journal article" date="2016" name="Nature">
        <title>Genome evolution in the allotetraploid frog Xenopus laevis.</title>
        <authorList>
            <person name="Session A.M."/>
            <person name="Uno Y."/>
            <person name="Kwon T."/>
            <person name="Chapman J.A."/>
            <person name="Toyoda A."/>
            <person name="Takahashi S."/>
            <person name="Fukui A."/>
            <person name="Hikosaka A."/>
            <person name="Suzuki A."/>
            <person name="Kondo M."/>
            <person name="van Heeringen S.J."/>
            <person name="Quigley I."/>
            <person name="Heinz S."/>
            <person name="Ogino H."/>
            <person name="Ochi H."/>
            <person name="Hellsten U."/>
            <person name="Lyons J.B."/>
            <person name="Simakov O."/>
            <person name="Putnam N."/>
            <person name="Stites J."/>
            <person name="Kuroki Y."/>
            <person name="Tanaka T."/>
            <person name="Michiue T."/>
            <person name="Watanabe M."/>
            <person name="Bogdanovic O."/>
            <person name="Lister R."/>
            <person name="Georgiou G."/>
            <person name="Paranjpe S.S."/>
            <person name="van Kruijsbergen I."/>
            <person name="Shu S."/>
            <person name="Carlson J."/>
            <person name="Kinoshita T."/>
            <person name="Ohta Y."/>
            <person name="Mawaribuchi S."/>
            <person name="Jenkins J."/>
            <person name="Grimwood J."/>
            <person name="Schmutz J."/>
            <person name="Mitros T."/>
            <person name="Mozaffari S.V."/>
            <person name="Suzuki Y."/>
            <person name="Haramoto Y."/>
            <person name="Yamamoto T.S."/>
            <person name="Takagi C."/>
            <person name="Heald R."/>
            <person name="Miller K."/>
            <person name="Haudenschild C."/>
            <person name="Kitzman J."/>
            <person name="Nakayama T."/>
            <person name="Izutsu Y."/>
            <person name="Robert J."/>
            <person name="Fortriede J."/>
            <person name="Burns K."/>
            <person name="Lotay V."/>
            <person name="Karimi K."/>
            <person name="Yasuoka Y."/>
            <person name="Dichmann D.S."/>
            <person name="Flajnik M.F."/>
            <person name="Houston D.W."/>
            <person name="Shendure J."/>
            <person name="DuPasquier L."/>
            <person name="Vize P.D."/>
            <person name="Zorn A.M."/>
            <person name="Ito M."/>
            <person name="Marcotte E.M."/>
            <person name="Wallingford J.B."/>
            <person name="Ito Y."/>
            <person name="Asashima M."/>
            <person name="Ueno N."/>
            <person name="Matsuda Y."/>
            <person name="Veenstra G.J."/>
            <person name="Fujiyama A."/>
            <person name="Harland R.M."/>
            <person name="Taira M."/>
            <person name="Rokhsar D.S."/>
        </authorList>
    </citation>
    <scope>NUCLEOTIDE SEQUENCE [LARGE SCALE GENOMIC DNA]</scope>
    <source>
        <strain evidence="2">J</strain>
    </source>
</reference>
<evidence type="ECO:0000313" key="2">
    <source>
        <dbReference type="Proteomes" id="UP000694892"/>
    </source>
</evidence>
<sequence>MCVWLYISRHPHIDPGGNLKCDAGEPREKPLFFGGGGMQRYQLSLCEWTAPAAAVALCYQTFFLCEKPLLSH</sequence>
<dbReference type="Proteomes" id="UP000694892">
    <property type="component" value="Chromosome 6L"/>
</dbReference>
<evidence type="ECO:0000313" key="1">
    <source>
        <dbReference type="EMBL" id="OCT77119.1"/>
    </source>
</evidence>
<organism evidence="1 2">
    <name type="scientific">Xenopus laevis</name>
    <name type="common">African clawed frog</name>
    <dbReference type="NCBI Taxonomy" id="8355"/>
    <lineage>
        <taxon>Eukaryota</taxon>
        <taxon>Metazoa</taxon>
        <taxon>Chordata</taxon>
        <taxon>Craniata</taxon>
        <taxon>Vertebrata</taxon>
        <taxon>Euteleostomi</taxon>
        <taxon>Amphibia</taxon>
        <taxon>Batrachia</taxon>
        <taxon>Anura</taxon>
        <taxon>Pipoidea</taxon>
        <taxon>Pipidae</taxon>
        <taxon>Xenopodinae</taxon>
        <taxon>Xenopus</taxon>
        <taxon>Xenopus</taxon>
    </lineage>
</organism>
<dbReference type="EMBL" id="CM004476">
    <property type="protein sequence ID" value="OCT77119.1"/>
    <property type="molecule type" value="Genomic_DNA"/>
</dbReference>
<proteinExistence type="predicted"/>
<protein>
    <submittedName>
        <fullName evidence="1">Uncharacterized protein</fullName>
    </submittedName>
</protein>
<dbReference type="AlphaFoldDB" id="A0A974HGH9"/>
<accession>A0A974HGH9</accession>
<name>A0A974HGH9_XENLA</name>
<gene>
    <name evidence="1" type="ORF">XELAEV_18032315mg</name>
</gene>